<evidence type="ECO:0000313" key="2">
    <source>
        <dbReference type="EMBL" id="MDI6098695.1"/>
    </source>
</evidence>
<gene>
    <name evidence="2" type="ORF">QLQ12_08780</name>
</gene>
<dbReference type="EMBL" id="JASCTH010000005">
    <property type="protein sequence ID" value="MDI6098695.1"/>
    <property type="molecule type" value="Genomic_DNA"/>
</dbReference>
<sequence>MPQRFRRGDPRGCRGLGYIDHRLAERKLSRNAVISEALEALLLSANANVPQTRRSRTRKQLLAATSMALARRLDMYATWGFPFDCSGLNEKTQRHLHQVAATVRQATTGSHSRDDQDTIEQSARIVAQILAGMDQERPGALLPDELLSEVTGDLQPRPMPTSRVIAIYGATTVTIGFAAWILERLGAATAVPVVAGLLPPF</sequence>
<name>A0ABT6WG39_9ACTN</name>
<comment type="caution">
    <text evidence="2">The sequence shown here is derived from an EMBL/GenBank/DDBJ whole genome shotgun (WGS) entry which is preliminary data.</text>
</comment>
<keyword evidence="1" id="KW-0812">Transmembrane</keyword>
<accession>A0ABT6WG39</accession>
<protein>
    <submittedName>
        <fullName evidence="2">Uncharacterized protein</fullName>
    </submittedName>
</protein>
<dbReference type="RefSeq" id="WP_282758513.1">
    <property type="nucleotide sequence ID" value="NZ_JASCTH010000005.1"/>
</dbReference>
<evidence type="ECO:0000256" key="1">
    <source>
        <dbReference type="SAM" id="Phobius"/>
    </source>
</evidence>
<evidence type="ECO:0000313" key="3">
    <source>
        <dbReference type="Proteomes" id="UP001241758"/>
    </source>
</evidence>
<dbReference type="Proteomes" id="UP001241758">
    <property type="component" value="Unassembled WGS sequence"/>
</dbReference>
<reference evidence="2 3" key="1">
    <citation type="submission" date="2023-05" db="EMBL/GenBank/DDBJ databases">
        <title>Actinoplanes sp. NEAU-A12 genome sequencing.</title>
        <authorList>
            <person name="Wang Z.-S."/>
        </authorList>
    </citation>
    <scope>NUCLEOTIDE SEQUENCE [LARGE SCALE GENOMIC DNA]</scope>
    <source>
        <strain evidence="2 3">NEAU-A12</strain>
    </source>
</reference>
<feature type="transmembrane region" description="Helical" evidence="1">
    <location>
        <begin position="164"/>
        <end position="182"/>
    </location>
</feature>
<organism evidence="2 3">
    <name type="scientific">Actinoplanes sandaracinus</name>
    <dbReference type="NCBI Taxonomy" id="3045177"/>
    <lineage>
        <taxon>Bacteria</taxon>
        <taxon>Bacillati</taxon>
        <taxon>Actinomycetota</taxon>
        <taxon>Actinomycetes</taxon>
        <taxon>Micromonosporales</taxon>
        <taxon>Micromonosporaceae</taxon>
        <taxon>Actinoplanes</taxon>
    </lineage>
</organism>
<keyword evidence="1" id="KW-0472">Membrane</keyword>
<proteinExistence type="predicted"/>
<keyword evidence="1" id="KW-1133">Transmembrane helix</keyword>
<keyword evidence="3" id="KW-1185">Reference proteome</keyword>